<organism evidence="1 2">
    <name type="scientific">Pseudomonas kairouanensis</name>
    <dbReference type="NCBI Taxonomy" id="2293832"/>
    <lineage>
        <taxon>Bacteria</taxon>
        <taxon>Pseudomonadati</taxon>
        <taxon>Pseudomonadota</taxon>
        <taxon>Gammaproteobacteria</taxon>
        <taxon>Pseudomonadales</taxon>
        <taxon>Pseudomonadaceae</taxon>
        <taxon>Pseudomonas</taxon>
    </lineage>
</organism>
<keyword evidence="1" id="KW-0547">Nucleotide-binding</keyword>
<evidence type="ECO:0000313" key="2">
    <source>
        <dbReference type="Proteomes" id="UP000297391"/>
    </source>
</evidence>
<dbReference type="EMBL" id="QUZU01000003">
    <property type="protein sequence ID" value="TFY91828.1"/>
    <property type="molecule type" value="Genomic_DNA"/>
</dbReference>
<dbReference type="OrthoDB" id="9813438at2"/>
<dbReference type="GO" id="GO:0005524">
    <property type="term" value="F:ATP binding"/>
    <property type="evidence" value="ECO:0007669"/>
    <property type="project" value="UniProtKB-KW"/>
</dbReference>
<dbReference type="SUPFAM" id="SSF55874">
    <property type="entry name" value="ATPase domain of HSP90 chaperone/DNA topoisomerase II/histidine kinase"/>
    <property type="match status" value="1"/>
</dbReference>
<protein>
    <submittedName>
        <fullName evidence="1">ATP-binding protein</fullName>
    </submittedName>
</protein>
<dbReference type="Proteomes" id="UP000297391">
    <property type="component" value="Unassembled WGS sequence"/>
</dbReference>
<evidence type="ECO:0000313" key="1">
    <source>
        <dbReference type="EMBL" id="TFY91828.1"/>
    </source>
</evidence>
<keyword evidence="1" id="KW-0067">ATP-binding</keyword>
<name>A0A4Z0B0V5_9PSED</name>
<dbReference type="InterPro" id="IPR036890">
    <property type="entry name" value="HATPase_C_sf"/>
</dbReference>
<keyword evidence="2" id="KW-1185">Reference proteome</keyword>
<proteinExistence type="predicted"/>
<dbReference type="Pfam" id="PF13589">
    <property type="entry name" value="HATPase_c_3"/>
    <property type="match status" value="1"/>
</dbReference>
<comment type="caution">
    <text evidence="1">The sequence shown here is derived from an EMBL/GenBank/DDBJ whole genome shotgun (WGS) entry which is preliminary data.</text>
</comment>
<dbReference type="AlphaFoldDB" id="A0A4Z0B0V5"/>
<reference evidence="1 2" key="1">
    <citation type="journal article" date="2019" name="Syst. Appl. Microbiol.">
        <title>New species of pathogenic Pseudomonas isolated from citrus in Tunisia: Proposal of Pseudomonas kairouanensis sp. nov. and Pseudomonas nabeulensis sp. nov.</title>
        <authorList>
            <person name="Oueslati M."/>
            <person name="Mulet M."/>
            <person name="Gomila M."/>
            <person name="Berge O."/>
            <person name="Hajlaoui M.R."/>
            <person name="Lalucat J."/>
            <person name="Sadfi-Zouaoui N."/>
            <person name="Garcia-Valdes E."/>
        </authorList>
    </citation>
    <scope>NUCLEOTIDE SEQUENCE [LARGE SCALE GENOMIC DNA]</scope>
    <source>
        <strain evidence="1 2">KC12</strain>
    </source>
</reference>
<gene>
    <name evidence="1" type="ORF">DYL59_04950</name>
</gene>
<dbReference type="Gene3D" id="3.30.565.10">
    <property type="entry name" value="Histidine kinase-like ATPase, C-terminal domain"/>
    <property type="match status" value="1"/>
</dbReference>
<accession>A0A4Z0B0V5</accession>
<sequence>MTMEYHSKRSRMFGLCLAMIIERLSWQGPPAKKMLLIGRSPDMASERTVDISPRASALINSLRGLGYSPETAIADLVDNSITAGASVLEVDVQWNDGNPTAAMLDNGSGMDEKRLTEAMQLGGDSPGAVRSDNDLGRFGMGLKTASLSQSSRMTVVSRTAESTTAITMDVGVITARGWVATVPDPLPNHSLVAKLLSLQSGTVVLWENIDELSGLSGLSKEAFYLRLEEIRGHLGMVFHRFINGDAERLVIILNGRPVKAWDPFQSQHPATISMPVERIRLTGSSFSVKPCVLPHRDRFSSDSEYEAAGGPGGWAARQGFYVYRGKRLLVPGSWLGLGGSRAWTRDETSRLARIQIDLPTDMDRDWRIDVRKSQARPPGALRARLTAIAGRCRQEAREVFAFRGQGPRVRGGAREALAVWLATEGPNGTLYRINRDHPVIAAYREAARGLRALNAMLSIIERSVPVERIWLDVSESEGRETPTLHADEIASLADQLAELSRLLPESMTLDQRVDILLFNLPGDLARLKVELTRKLGGNNV</sequence>